<evidence type="ECO:0000259" key="2">
    <source>
        <dbReference type="PROSITE" id="PS51762"/>
    </source>
</evidence>
<comment type="similarity">
    <text evidence="1">Belongs to the glycosyl hydrolase 16 family.</text>
</comment>
<evidence type="ECO:0000313" key="4">
    <source>
        <dbReference type="Proteomes" id="UP000239899"/>
    </source>
</evidence>
<dbReference type="InterPro" id="IPR000757">
    <property type="entry name" value="Beta-glucanase-like"/>
</dbReference>
<sequence>MVATCLPDGSLLLVSPIAPTAEALSLLAGLGGRVSHIVLPSSSPEHWFYGPALSNAFPDATVWVVPGLLEGKGLPVPFLGQMTASMRPRCKALGVDQLPAELQGQVESELLTAPFFIEAAVVLPQHGALLLADTGFKLDAAEYGYISSGNIAAAEKAGVWDRLGPITRIVFEKYPKEGRACAAASPLLIGPYCPIAAPAMAARPSPSLAPGLCLLLALSLLALSAGAQPQPGSRSPSFNGYVLLWNDTFTGPLNTNNWKVMTGDGSALKAKGWLDGEKQVYATNNAVTYKGALALKATQTQSGIASGRIHSKKFWMPRTESGQYNILRFETRFKVPAGSGLRARIFLLPAAGFNSTCVGCGAYGIWPASGEVDLLDVSNNMADVKGGAAFGGVKPNNRYVGATWHYEKQNPTDWHVLIVEWEPTKMTWYLDGQPRYQLVSGKGTGAGWFTNARGSGLNGPFDRFFYIGLSLSAGGITAGNHNLAQLRTSIGAGKNFFVDYINVWGRKVPGGRPMSKPTVAAVVKPAAVSLPVFNAKDWTLAWSDEFNGNGVTGKDWDAQLGDGAKPENWGTGPGWGNKEEQYYVDDKKNLDVVKHKFDTVRGDPKAPNNDGFMKISAFNDGGVIKSARVRSTISTLSWAPTAANPVVRISARVNLPAGKGLWGMMWLLPSGAACSANTSGCGRYGGWPASGEIDIVSSINDMMTVQGNQHYGGQFPTDVHVESNVQSPTGKSFANEWHTWSLEWSLDGTMVWKLDDDTDKGTVYFFAQSGDGSPLGWYTRGTGDTILGGDAPFAGQTFHLIFNLAVGGVHSGVDRATCLETTKTEKYMMVDWVRVYTKKKA</sequence>
<comment type="caution">
    <text evidence="3">The sequence shown here is derived from an EMBL/GenBank/DDBJ whole genome shotgun (WGS) entry which is preliminary data.</text>
</comment>
<proteinExistence type="inferred from homology"/>
<accession>A0A2P6TPQ3</accession>
<dbReference type="SUPFAM" id="SSF49899">
    <property type="entry name" value="Concanavalin A-like lectins/glucanases"/>
    <property type="match status" value="2"/>
</dbReference>
<dbReference type="STRING" id="3076.A0A2P6TPQ3"/>
<dbReference type="AlphaFoldDB" id="A0A2P6TPQ3"/>
<gene>
    <name evidence="3" type="ORF">C2E21_5021</name>
</gene>
<dbReference type="Gene3D" id="2.60.120.200">
    <property type="match status" value="2"/>
</dbReference>
<reference evidence="3 4" key="1">
    <citation type="journal article" date="2018" name="Plant J.">
        <title>Genome sequences of Chlorella sorokiniana UTEX 1602 and Micractinium conductrix SAG 241.80: implications to maltose excretion by a green alga.</title>
        <authorList>
            <person name="Arriola M.B."/>
            <person name="Velmurugan N."/>
            <person name="Zhang Y."/>
            <person name="Plunkett M.H."/>
            <person name="Hondzo H."/>
            <person name="Barney B.M."/>
        </authorList>
    </citation>
    <scope>NUCLEOTIDE SEQUENCE [LARGE SCALE GENOMIC DNA]</scope>
    <source>
        <strain evidence="4">UTEX 1602</strain>
    </source>
</reference>
<dbReference type="InterPro" id="IPR025638">
    <property type="entry name" value="DUF4336"/>
</dbReference>
<dbReference type="PANTHER" id="PTHR10963:SF55">
    <property type="entry name" value="GLYCOSIDE HYDROLASE FAMILY 16 PROTEIN"/>
    <property type="match status" value="1"/>
</dbReference>
<dbReference type="InterPro" id="IPR013320">
    <property type="entry name" value="ConA-like_dom_sf"/>
</dbReference>
<evidence type="ECO:0000256" key="1">
    <source>
        <dbReference type="ARBA" id="ARBA00006865"/>
    </source>
</evidence>
<dbReference type="PANTHER" id="PTHR10963">
    <property type="entry name" value="GLYCOSYL HYDROLASE-RELATED"/>
    <property type="match status" value="1"/>
</dbReference>
<protein>
    <submittedName>
        <fullName evidence="3">Glucan endo-1,3-beta-D-glucosidase</fullName>
    </submittedName>
</protein>
<organism evidence="3 4">
    <name type="scientific">Chlorella sorokiniana</name>
    <name type="common">Freshwater green alga</name>
    <dbReference type="NCBI Taxonomy" id="3076"/>
    <lineage>
        <taxon>Eukaryota</taxon>
        <taxon>Viridiplantae</taxon>
        <taxon>Chlorophyta</taxon>
        <taxon>core chlorophytes</taxon>
        <taxon>Trebouxiophyceae</taxon>
        <taxon>Chlorellales</taxon>
        <taxon>Chlorellaceae</taxon>
        <taxon>Chlorella clade</taxon>
        <taxon>Chlorella</taxon>
    </lineage>
</organism>
<feature type="domain" description="GH16" evidence="2">
    <location>
        <begin position="223"/>
        <end position="509"/>
    </location>
</feature>
<dbReference type="Proteomes" id="UP000239899">
    <property type="component" value="Unassembled WGS sequence"/>
</dbReference>
<dbReference type="EMBL" id="LHPG02000009">
    <property type="protein sequence ID" value="PRW55989.1"/>
    <property type="molecule type" value="Genomic_DNA"/>
</dbReference>
<dbReference type="InterPro" id="IPR050546">
    <property type="entry name" value="Glycosyl_Hydrlase_16"/>
</dbReference>
<evidence type="ECO:0000313" key="3">
    <source>
        <dbReference type="EMBL" id="PRW55989.1"/>
    </source>
</evidence>
<dbReference type="Pfam" id="PF14234">
    <property type="entry name" value="DUF4336"/>
    <property type="match status" value="1"/>
</dbReference>
<dbReference type="PROSITE" id="PS51762">
    <property type="entry name" value="GH16_2"/>
    <property type="match status" value="2"/>
</dbReference>
<dbReference type="OrthoDB" id="421671at2759"/>
<name>A0A2P6TPQ3_CHLSO</name>
<keyword evidence="4" id="KW-1185">Reference proteome</keyword>
<dbReference type="CDD" id="cd08023">
    <property type="entry name" value="GH16_laminarinase_like"/>
    <property type="match status" value="2"/>
</dbReference>
<dbReference type="GO" id="GO:0004553">
    <property type="term" value="F:hydrolase activity, hydrolyzing O-glycosyl compounds"/>
    <property type="evidence" value="ECO:0007669"/>
    <property type="project" value="InterPro"/>
</dbReference>
<dbReference type="GO" id="GO:0005975">
    <property type="term" value="P:carbohydrate metabolic process"/>
    <property type="evidence" value="ECO:0007669"/>
    <property type="project" value="InterPro"/>
</dbReference>
<feature type="domain" description="GH16" evidence="2">
    <location>
        <begin position="517"/>
        <end position="841"/>
    </location>
</feature>